<dbReference type="GeneID" id="98063601"/>
<protein>
    <submittedName>
        <fullName evidence="1">Uncharacterized protein</fullName>
    </submittedName>
</protein>
<sequence length="118" mass="13612">MNWSSAVFEYEFEFDTTIKLSSISFQRLGGYRTYIDNVSVSMRELMYLDSGKLIVDRPFEDAELWIAEYNLDGSLKNSTNYSINKGETKEYDIPSGEKSKALLWNESQVPLCGELRIN</sequence>
<dbReference type="KEGG" id="mpec:B9O19_02230"/>
<accession>A0A2K9P585</accession>
<evidence type="ECO:0000313" key="1">
    <source>
        <dbReference type="EMBL" id="AUO20371.1"/>
    </source>
</evidence>
<keyword evidence="2" id="KW-1185">Reference proteome</keyword>
<dbReference type="AlphaFoldDB" id="A0A2K9P585"/>
<gene>
    <name evidence="1" type="ORF">B9O19_02230</name>
</gene>
<evidence type="ECO:0000313" key="2">
    <source>
        <dbReference type="Proteomes" id="UP000235589"/>
    </source>
</evidence>
<organism evidence="1 2">
    <name type="scientific">Monoglobus pectinilyticus</name>
    <dbReference type="NCBI Taxonomy" id="1981510"/>
    <lineage>
        <taxon>Bacteria</taxon>
        <taxon>Bacillati</taxon>
        <taxon>Bacillota</taxon>
        <taxon>Clostridia</taxon>
        <taxon>Monoglobales</taxon>
        <taxon>Monoglobaceae</taxon>
        <taxon>Monoglobus</taxon>
    </lineage>
</organism>
<name>A0A2K9P585_9FIRM</name>
<proteinExistence type="predicted"/>
<reference evidence="1 2" key="1">
    <citation type="submission" date="2017-04" db="EMBL/GenBank/DDBJ databases">
        <title>Monoglobus pectinilyticus 14 draft genome.</title>
        <authorList>
            <person name="Kim C."/>
            <person name="Rosendale D.I."/>
            <person name="Kelly W.J."/>
            <person name="Tannock G.W."/>
            <person name="Patchett M.L."/>
            <person name="Jordens J.Z."/>
        </authorList>
    </citation>
    <scope>NUCLEOTIDE SEQUENCE [LARGE SCALE GENOMIC DNA]</scope>
    <source>
        <strain evidence="1 2">14</strain>
    </source>
</reference>
<dbReference type="Proteomes" id="UP000235589">
    <property type="component" value="Chromosome"/>
</dbReference>
<dbReference type="EMBL" id="CP020991">
    <property type="protein sequence ID" value="AUO20371.1"/>
    <property type="molecule type" value="Genomic_DNA"/>
</dbReference>
<dbReference type="RefSeq" id="WP_102366495.1">
    <property type="nucleotide sequence ID" value="NZ_CP020991.1"/>
</dbReference>